<sequence>MTLASESSSASLCLHSHSVRPLPPCRQTDVPSIVITPAPSYGKGGPDPDISLIPSQFGKQTLLRTNCSQFLLEKRGVLPTNVTTTPTSSPPPHPLHFPPTCAPPAEFLFRRNDIEPAHV</sequence>
<gene>
    <name evidence="2" type="ORF">BRAFLDRAFT_95601</name>
</gene>
<accession>C3Y2G3</accession>
<protein>
    <submittedName>
        <fullName evidence="2">Uncharacterized protein</fullName>
    </submittedName>
</protein>
<evidence type="ECO:0000313" key="2">
    <source>
        <dbReference type="EMBL" id="EEN65518.1"/>
    </source>
</evidence>
<evidence type="ECO:0000256" key="1">
    <source>
        <dbReference type="SAM" id="MobiDB-lite"/>
    </source>
</evidence>
<feature type="region of interest" description="Disordered" evidence="1">
    <location>
        <begin position="78"/>
        <end position="97"/>
    </location>
</feature>
<name>C3Y2G3_BRAFL</name>
<organism>
    <name type="scientific">Branchiostoma floridae</name>
    <name type="common">Florida lancelet</name>
    <name type="synonym">Amphioxus</name>
    <dbReference type="NCBI Taxonomy" id="7739"/>
    <lineage>
        <taxon>Eukaryota</taxon>
        <taxon>Metazoa</taxon>
        <taxon>Chordata</taxon>
        <taxon>Cephalochordata</taxon>
        <taxon>Leptocardii</taxon>
        <taxon>Amphioxiformes</taxon>
        <taxon>Branchiostomatidae</taxon>
        <taxon>Branchiostoma</taxon>
    </lineage>
</organism>
<dbReference type="EMBL" id="GG666481">
    <property type="protein sequence ID" value="EEN65518.1"/>
    <property type="molecule type" value="Genomic_DNA"/>
</dbReference>
<feature type="compositionally biased region" description="Pro residues" evidence="1">
    <location>
        <begin position="88"/>
        <end position="97"/>
    </location>
</feature>
<dbReference type="AlphaFoldDB" id="C3Y2G3"/>
<reference evidence="2" key="1">
    <citation type="journal article" date="2008" name="Nature">
        <title>The amphioxus genome and the evolution of the chordate karyotype.</title>
        <authorList>
            <consortium name="US DOE Joint Genome Institute (JGI-PGF)"/>
            <person name="Putnam N.H."/>
            <person name="Butts T."/>
            <person name="Ferrier D.E.K."/>
            <person name="Furlong R.F."/>
            <person name="Hellsten U."/>
            <person name="Kawashima T."/>
            <person name="Robinson-Rechavi M."/>
            <person name="Shoguchi E."/>
            <person name="Terry A."/>
            <person name="Yu J.-K."/>
            <person name="Benito-Gutierrez E.L."/>
            <person name="Dubchak I."/>
            <person name="Garcia-Fernandez J."/>
            <person name="Gibson-Brown J.J."/>
            <person name="Grigoriev I.V."/>
            <person name="Horton A.C."/>
            <person name="de Jong P.J."/>
            <person name="Jurka J."/>
            <person name="Kapitonov V.V."/>
            <person name="Kohara Y."/>
            <person name="Kuroki Y."/>
            <person name="Lindquist E."/>
            <person name="Lucas S."/>
            <person name="Osoegawa K."/>
            <person name="Pennacchio L.A."/>
            <person name="Salamov A.A."/>
            <person name="Satou Y."/>
            <person name="Sauka-Spengler T."/>
            <person name="Schmutz J."/>
            <person name="Shin-I T."/>
            <person name="Toyoda A."/>
            <person name="Bronner-Fraser M."/>
            <person name="Fujiyama A."/>
            <person name="Holland L.Z."/>
            <person name="Holland P.W.H."/>
            <person name="Satoh N."/>
            <person name="Rokhsar D.S."/>
        </authorList>
    </citation>
    <scope>NUCLEOTIDE SEQUENCE [LARGE SCALE GENOMIC DNA]</scope>
    <source>
        <strain evidence="2">S238N-H82</strain>
        <tissue evidence="2">Testes</tissue>
    </source>
</reference>
<dbReference type="InParanoid" id="C3Y2G3"/>
<proteinExistence type="predicted"/>
<feature type="compositionally biased region" description="Low complexity" evidence="1">
    <location>
        <begin position="78"/>
        <end position="87"/>
    </location>
</feature>